<dbReference type="GO" id="GO:0016787">
    <property type="term" value="F:hydrolase activity"/>
    <property type="evidence" value="ECO:0007669"/>
    <property type="project" value="UniProtKB-KW"/>
</dbReference>
<evidence type="ECO:0000259" key="4">
    <source>
        <dbReference type="Pfam" id="PF17389"/>
    </source>
</evidence>
<dbReference type="Pfam" id="PF08531">
    <property type="entry name" value="Bac_rhamnosid_N"/>
    <property type="match status" value="1"/>
</dbReference>
<feature type="domain" description="Alpha-L-rhamnosidase six-hairpin glycosidase" evidence="4">
    <location>
        <begin position="320"/>
        <end position="689"/>
    </location>
</feature>
<feature type="domain" description="Bacterial alpha-L-rhamnosidase N-terminal" evidence="3">
    <location>
        <begin position="33"/>
        <end position="189"/>
    </location>
</feature>
<evidence type="ECO:0000259" key="3">
    <source>
        <dbReference type="Pfam" id="PF08531"/>
    </source>
</evidence>
<feature type="domain" description="Alpha-L-rhamnosidase concanavalin-like" evidence="2">
    <location>
        <begin position="210"/>
        <end position="314"/>
    </location>
</feature>
<evidence type="ECO:0000259" key="5">
    <source>
        <dbReference type="Pfam" id="PF17390"/>
    </source>
</evidence>
<keyword evidence="1 6" id="KW-0378">Hydrolase</keyword>
<evidence type="ECO:0000313" key="6">
    <source>
        <dbReference type="EMBL" id="QXT63475.1"/>
    </source>
</evidence>
<dbReference type="EMBL" id="CP079216">
    <property type="protein sequence ID" value="QXT63475.1"/>
    <property type="molecule type" value="Genomic_DNA"/>
</dbReference>
<evidence type="ECO:0000313" key="7">
    <source>
        <dbReference type="Proteomes" id="UP000824504"/>
    </source>
</evidence>
<protein>
    <submittedName>
        <fullName evidence="6">Glycoside hydrolase family 78 protein</fullName>
    </submittedName>
</protein>
<dbReference type="PANTHER" id="PTHR33307">
    <property type="entry name" value="ALPHA-RHAMNOSIDASE (EUROFUNG)"/>
    <property type="match status" value="1"/>
</dbReference>
<dbReference type="InterPro" id="IPR035398">
    <property type="entry name" value="Bac_rhamnosid_C"/>
</dbReference>
<feature type="domain" description="Alpha-L-rhamnosidase C-terminal" evidence="5">
    <location>
        <begin position="691"/>
        <end position="764"/>
    </location>
</feature>
<dbReference type="Pfam" id="PF05592">
    <property type="entry name" value="Bac_rhamnosid"/>
    <property type="match status" value="1"/>
</dbReference>
<dbReference type="InterPro" id="IPR035396">
    <property type="entry name" value="Bac_rhamnosid6H"/>
</dbReference>
<dbReference type="RefSeq" id="WP_219083403.1">
    <property type="nucleotide sequence ID" value="NZ_CP079216.1"/>
</dbReference>
<dbReference type="Pfam" id="PF17390">
    <property type="entry name" value="Bac_rhamnosid_C"/>
    <property type="match status" value="1"/>
</dbReference>
<reference evidence="6 7" key="1">
    <citation type="submission" date="2021-07" db="EMBL/GenBank/DDBJ databases">
        <title>complete genome sequencing of Tessaracoccus sp.J1M15.</title>
        <authorList>
            <person name="Bae J.-W."/>
            <person name="Kim D.-y."/>
        </authorList>
    </citation>
    <scope>NUCLEOTIDE SEQUENCE [LARGE SCALE GENOMIC DNA]</scope>
    <source>
        <strain evidence="6 7">J1M15</strain>
    </source>
</reference>
<organism evidence="6 7">
    <name type="scientific">Tessaracoccus palaemonis</name>
    <dbReference type="NCBI Taxonomy" id="2829499"/>
    <lineage>
        <taxon>Bacteria</taxon>
        <taxon>Bacillati</taxon>
        <taxon>Actinomycetota</taxon>
        <taxon>Actinomycetes</taxon>
        <taxon>Propionibacteriales</taxon>
        <taxon>Propionibacteriaceae</taxon>
        <taxon>Tessaracoccus</taxon>
    </lineage>
</organism>
<name>A0ABX8SLF6_9ACTN</name>
<dbReference type="Proteomes" id="UP000824504">
    <property type="component" value="Chromosome"/>
</dbReference>
<dbReference type="InterPro" id="IPR016007">
    <property type="entry name" value="Alpha_rhamnosid"/>
</dbReference>
<dbReference type="InterPro" id="IPR008902">
    <property type="entry name" value="Rhamnosid_concanavalin"/>
</dbReference>
<dbReference type="InterPro" id="IPR013737">
    <property type="entry name" value="Bac_rhamnosid_N"/>
</dbReference>
<evidence type="ECO:0000256" key="1">
    <source>
        <dbReference type="ARBA" id="ARBA00022801"/>
    </source>
</evidence>
<keyword evidence="7" id="KW-1185">Reference proteome</keyword>
<evidence type="ECO:0000259" key="2">
    <source>
        <dbReference type="Pfam" id="PF05592"/>
    </source>
</evidence>
<dbReference type="PANTHER" id="PTHR33307:SF6">
    <property type="entry name" value="ALPHA-RHAMNOSIDASE (EUROFUNG)-RELATED"/>
    <property type="match status" value="1"/>
</dbReference>
<proteinExistence type="predicted"/>
<accession>A0ABX8SLF6</accession>
<sequence length="781" mass="86195">MTVTPLWVTDPHPPARKTYRALYLRGTTQIDREVVSARAEVSALGWYRFFINGVDMTGSALVPRWTPFDHYVEYQEYDITEHLIAGLNVLAMAVGDGRFRGRNGALNHQAVYGDRLAGWARVTIRYADGTESVITTDRSWLAGPGRIGATDPKFGEHADLRITDADWLTDDTAPARLAPCAVLDTARTLIPEEVARVQDVARLTPASIVRTPSGKQLVDFGQNAAGVVRIRLRGKAGTVVTLTHSEVVGKDGELDTQYLALLPIGKQWTQTDHVTLDGSETWWQPWFTIHGFRYVEVDGIGHDLSPDDIEYVVLSSAVTETGEFACSDPRLTKLYENVRWSFRSNFTDTPTDCPTRERSGWTGDLQVFTTTAAMYGDVRDYLSRYLRNLAAEQLDDGRIPMFIPAESSAFSGGFPGFFRFLSSSTGWGDASVLVPWDLYRYYGDTDVLARAYPAAERWIGFLLTRADTKPRRQRGRRGTVDPRDERYIVDQGWDFGEWLRPGEDFLGSAMDSLRRSAPVVATAYLEHSARLLSRIAGILDKTDDAARYAMLADNVRRAWRAAFIGSDGTIGLDRQDDYVRAISFGLLDDSEKPAAAARLDRLVRDAGYHLGTGFLSTGALLDVLVDHGYSDTAYRVLRQDSGPSWLQQIDRGATTIWETWEGYTKKGAAKASHNHYSFGVCARFLVERVAGIRPGAAGYRHILLSPGIDSGLDHAKATVGTPHGPATISWVRTGASIEVTTTIPAGSTATLALAGTQYEIAEGNSTTTITVNDDERPRINA</sequence>
<dbReference type="Pfam" id="PF17389">
    <property type="entry name" value="Bac_rhamnosid6H"/>
    <property type="match status" value="1"/>
</dbReference>
<gene>
    <name evidence="6" type="ORF">KDB89_03060</name>
</gene>